<dbReference type="Proteomes" id="UP000004221">
    <property type="component" value="Unassembled WGS sequence"/>
</dbReference>
<dbReference type="NCBIfam" id="NF033503">
    <property type="entry name" value="LarB"/>
    <property type="match status" value="1"/>
</dbReference>
<evidence type="ECO:0000313" key="2">
    <source>
        <dbReference type="EMBL" id="CCF82548.1"/>
    </source>
</evidence>
<dbReference type="InterPro" id="IPR000031">
    <property type="entry name" value="PurE_dom"/>
</dbReference>
<proteinExistence type="predicted"/>
<dbReference type="EMBL" id="CAGS01000033">
    <property type="protein sequence ID" value="CCF82548.1"/>
    <property type="molecule type" value="Genomic_DNA"/>
</dbReference>
<dbReference type="GO" id="GO:0006189">
    <property type="term" value="P:'de novo' IMP biosynthetic process"/>
    <property type="evidence" value="ECO:0007669"/>
    <property type="project" value="InterPro"/>
</dbReference>
<dbReference type="RefSeq" id="WP_008474710.1">
    <property type="nucleotide sequence ID" value="NZ_CAGS01000033.1"/>
</dbReference>
<dbReference type="SUPFAM" id="SSF52255">
    <property type="entry name" value="N5-CAIR mutase (phosphoribosylaminoimidazole carboxylase, PurE)"/>
    <property type="match status" value="1"/>
</dbReference>
<dbReference type="GO" id="GO:0016787">
    <property type="term" value="F:hydrolase activity"/>
    <property type="evidence" value="ECO:0007669"/>
    <property type="project" value="InterPro"/>
</dbReference>
<dbReference type="AlphaFoldDB" id="I4ECY6"/>
<gene>
    <name evidence="2" type="ORF">NITHO_1280003</name>
</gene>
<sequence length="257" mass="26264">MTGNRGRPSDGVLRELIAALTGEDAGNPGLDGARIDAGRVERKGVPEVIYASNKSQEQVIEITRVMLTQAGRAIISRAPDGLVERLRPAFPGAEIDHQPGMWTVVVRAPGRRTASTGGRVAIIAAGTSDLPVVDEARAIAEEMGCAVEIIADVGVAGLHRLFAPLRRLLDDGVDVIIVAAGMDGALPSVVAGLVPVPVIGLPTSVGYGYGAGGQAALMSMLQTCAPGLTVVNIDNGIGAGASAALTANAIARARLRD</sequence>
<dbReference type="Gene3D" id="3.40.50.1970">
    <property type="match status" value="1"/>
</dbReference>
<protein>
    <recommendedName>
        <fullName evidence="1">PurE domain-containing protein</fullName>
    </recommendedName>
</protein>
<keyword evidence="3" id="KW-1185">Reference proteome</keyword>
<accession>I4ECY6</accession>
<dbReference type="Pfam" id="PF00731">
    <property type="entry name" value="AIRC"/>
    <property type="match status" value="1"/>
</dbReference>
<feature type="domain" description="PurE" evidence="1">
    <location>
        <begin position="118"/>
        <end position="252"/>
    </location>
</feature>
<comment type="caution">
    <text evidence="2">The sequence shown here is derived from an EMBL/GenBank/DDBJ whole genome shotgun (WGS) entry which is preliminary data.</text>
</comment>
<evidence type="ECO:0000259" key="1">
    <source>
        <dbReference type="SMART" id="SM01001"/>
    </source>
</evidence>
<organism evidence="2 3">
    <name type="scientific">Nitrolancea hollandica Lb</name>
    <dbReference type="NCBI Taxonomy" id="1129897"/>
    <lineage>
        <taxon>Bacteria</taxon>
        <taxon>Pseudomonadati</taxon>
        <taxon>Thermomicrobiota</taxon>
        <taxon>Thermomicrobia</taxon>
        <taxon>Sphaerobacterales</taxon>
        <taxon>Sphaerobacterineae</taxon>
        <taxon>Sphaerobacteraceae</taxon>
        <taxon>Nitrolancea</taxon>
    </lineage>
</organism>
<evidence type="ECO:0000313" key="3">
    <source>
        <dbReference type="Proteomes" id="UP000004221"/>
    </source>
</evidence>
<dbReference type="PANTHER" id="PTHR43064:SF1">
    <property type="entry name" value="SLL1489 PROTEIN"/>
    <property type="match status" value="1"/>
</dbReference>
<dbReference type="PANTHER" id="PTHR43064">
    <property type="entry name" value="PHOSPHORIBOSYLAMINOIMIDAZOLE CARBOXYLASE-RELATED"/>
    <property type="match status" value="1"/>
</dbReference>
<name>I4ECY6_9BACT</name>
<dbReference type="SMART" id="SM01001">
    <property type="entry name" value="AIRC"/>
    <property type="match status" value="1"/>
</dbReference>
<dbReference type="InterPro" id="IPR039476">
    <property type="entry name" value="P2CMN_synthase_LarB"/>
</dbReference>
<reference evidence="2 3" key="1">
    <citation type="journal article" date="2012" name="ISME J.">
        <title>Nitrification expanded: discovery, physiology and genomics of a nitrite-oxidizing bacterium from the phylum Chloroflexi.</title>
        <authorList>
            <person name="Sorokin D.Y."/>
            <person name="Lucker S."/>
            <person name="Vejmelkova D."/>
            <person name="Kostrikina N.A."/>
            <person name="Kleerebezem R."/>
            <person name="Rijpstra W.I."/>
            <person name="Damste J.S."/>
            <person name="Le Paslier D."/>
            <person name="Muyzer G."/>
            <person name="Wagner M."/>
            <person name="van Loosdrecht M.C."/>
            <person name="Daims H."/>
        </authorList>
    </citation>
    <scope>NUCLEOTIDE SEQUENCE [LARGE SCALE GENOMIC DNA]</scope>
    <source>
        <strain evidence="3">none</strain>
    </source>
</reference>